<dbReference type="InterPro" id="IPR004014">
    <property type="entry name" value="ATPase_P-typ_cation-transptr_N"/>
</dbReference>
<feature type="transmembrane region" description="Helical" evidence="9">
    <location>
        <begin position="62"/>
        <end position="87"/>
    </location>
</feature>
<feature type="transmembrane region" description="Helical" evidence="9">
    <location>
        <begin position="692"/>
        <end position="714"/>
    </location>
</feature>
<dbReference type="GO" id="GO:1990573">
    <property type="term" value="P:potassium ion import across plasma membrane"/>
    <property type="evidence" value="ECO:0007669"/>
    <property type="project" value="TreeGrafter"/>
</dbReference>
<dbReference type="AlphaFoldDB" id="A0A1G2G5X6"/>
<feature type="transmembrane region" description="Helical" evidence="9">
    <location>
        <begin position="857"/>
        <end position="882"/>
    </location>
</feature>
<keyword evidence="6" id="KW-1278">Translocase</keyword>
<dbReference type="PRINTS" id="PR00119">
    <property type="entry name" value="CATATPASE"/>
</dbReference>
<dbReference type="SFLD" id="SFLDF00027">
    <property type="entry name" value="p-type_atpase"/>
    <property type="match status" value="1"/>
</dbReference>
<dbReference type="GO" id="GO:0030007">
    <property type="term" value="P:intracellular potassium ion homeostasis"/>
    <property type="evidence" value="ECO:0007669"/>
    <property type="project" value="TreeGrafter"/>
</dbReference>
<dbReference type="Gene3D" id="3.40.50.1000">
    <property type="entry name" value="HAD superfamily/HAD-like"/>
    <property type="match status" value="1"/>
</dbReference>
<dbReference type="GO" id="GO:0016887">
    <property type="term" value="F:ATP hydrolysis activity"/>
    <property type="evidence" value="ECO:0007669"/>
    <property type="project" value="InterPro"/>
</dbReference>
<evidence type="ECO:0000313" key="11">
    <source>
        <dbReference type="EMBL" id="OGZ45656.1"/>
    </source>
</evidence>
<dbReference type="InterPro" id="IPR018303">
    <property type="entry name" value="ATPase_P-typ_P_site"/>
</dbReference>
<dbReference type="Pfam" id="PF00690">
    <property type="entry name" value="Cation_ATPase_N"/>
    <property type="match status" value="1"/>
</dbReference>
<dbReference type="PANTHER" id="PTHR43294">
    <property type="entry name" value="SODIUM/POTASSIUM-TRANSPORTING ATPASE SUBUNIT ALPHA"/>
    <property type="match status" value="1"/>
</dbReference>
<feature type="domain" description="Cation-transporting P-type ATPase N-terminal" evidence="10">
    <location>
        <begin position="15"/>
        <end position="89"/>
    </location>
</feature>
<keyword evidence="4" id="KW-0547">Nucleotide-binding</keyword>
<feature type="transmembrane region" description="Helical" evidence="9">
    <location>
        <begin position="93"/>
        <end position="110"/>
    </location>
</feature>
<dbReference type="GO" id="GO:0006883">
    <property type="term" value="P:intracellular sodium ion homeostasis"/>
    <property type="evidence" value="ECO:0007669"/>
    <property type="project" value="TreeGrafter"/>
</dbReference>
<dbReference type="SMART" id="SM00831">
    <property type="entry name" value="Cation_ATPase_N"/>
    <property type="match status" value="1"/>
</dbReference>
<keyword evidence="3 9" id="KW-0812">Transmembrane</keyword>
<dbReference type="SUPFAM" id="SSF56784">
    <property type="entry name" value="HAD-like"/>
    <property type="match status" value="1"/>
</dbReference>
<evidence type="ECO:0000256" key="4">
    <source>
        <dbReference type="ARBA" id="ARBA00022741"/>
    </source>
</evidence>
<dbReference type="Pfam" id="PF13246">
    <property type="entry name" value="Cation_ATPase"/>
    <property type="match status" value="1"/>
</dbReference>
<accession>A0A1G2G5X6</accession>
<dbReference type="Gene3D" id="1.20.1110.10">
    <property type="entry name" value="Calcium-transporting ATPase, transmembrane domain"/>
    <property type="match status" value="1"/>
</dbReference>
<dbReference type="SUPFAM" id="SSF81653">
    <property type="entry name" value="Calcium ATPase, transduction domain A"/>
    <property type="match status" value="1"/>
</dbReference>
<dbReference type="EMBL" id="MHNL01000005">
    <property type="protein sequence ID" value="OGZ45656.1"/>
    <property type="molecule type" value="Genomic_DNA"/>
</dbReference>
<protein>
    <recommendedName>
        <fullName evidence="10">Cation-transporting P-type ATPase N-terminal domain-containing protein</fullName>
    </recommendedName>
</protein>
<evidence type="ECO:0000256" key="8">
    <source>
        <dbReference type="ARBA" id="ARBA00023136"/>
    </source>
</evidence>
<proteinExistence type="inferred from homology"/>
<feature type="transmembrane region" description="Helical" evidence="9">
    <location>
        <begin position="828"/>
        <end position="851"/>
    </location>
</feature>
<dbReference type="SUPFAM" id="SSF81660">
    <property type="entry name" value="Metal cation-transporting ATPase, ATP-binding domain N"/>
    <property type="match status" value="1"/>
</dbReference>
<dbReference type="NCBIfam" id="TIGR01494">
    <property type="entry name" value="ATPase_P-type"/>
    <property type="match status" value="2"/>
</dbReference>
<feature type="transmembrane region" description="Helical" evidence="9">
    <location>
        <begin position="796"/>
        <end position="816"/>
    </location>
</feature>
<dbReference type="SFLD" id="SFLDG00002">
    <property type="entry name" value="C1.7:_P-type_atpase_like"/>
    <property type="match status" value="1"/>
</dbReference>
<dbReference type="Pfam" id="PF00122">
    <property type="entry name" value="E1-E2_ATPase"/>
    <property type="match status" value="1"/>
</dbReference>
<dbReference type="InterPro" id="IPR023214">
    <property type="entry name" value="HAD_sf"/>
</dbReference>
<dbReference type="GO" id="GO:0036376">
    <property type="term" value="P:sodium ion export across plasma membrane"/>
    <property type="evidence" value="ECO:0007669"/>
    <property type="project" value="TreeGrafter"/>
</dbReference>
<keyword evidence="5" id="KW-0067">ATP-binding</keyword>
<dbReference type="Pfam" id="PF00689">
    <property type="entry name" value="Cation_ATPase_C"/>
    <property type="match status" value="1"/>
</dbReference>
<reference evidence="11 12" key="1">
    <citation type="journal article" date="2016" name="Nat. Commun.">
        <title>Thousands of microbial genomes shed light on interconnected biogeochemical processes in an aquifer system.</title>
        <authorList>
            <person name="Anantharaman K."/>
            <person name="Brown C.T."/>
            <person name="Hug L.A."/>
            <person name="Sharon I."/>
            <person name="Castelle C.J."/>
            <person name="Probst A.J."/>
            <person name="Thomas B.C."/>
            <person name="Singh A."/>
            <person name="Wilkins M.J."/>
            <person name="Karaoz U."/>
            <person name="Brodie E.L."/>
            <person name="Williams K.H."/>
            <person name="Hubbard S.S."/>
            <person name="Banfield J.F."/>
        </authorList>
    </citation>
    <scope>NUCLEOTIDE SEQUENCE [LARGE SCALE GENOMIC DNA]</scope>
</reference>
<dbReference type="SFLD" id="SFLDS00003">
    <property type="entry name" value="Haloacid_Dehalogenase"/>
    <property type="match status" value="1"/>
</dbReference>
<evidence type="ECO:0000256" key="3">
    <source>
        <dbReference type="ARBA" id="ARBA00022692"/>
    </source>
</evidence>
<feature type="transmembrane region" description="Helical" evidence="9">
    <location>
        <begin position="253"/>
        <end position="274"/>
    </location>
</feature>
<dbReference type="InterPro" id="IPR050510">
    <property type="entry name" value="Cation_transp_ATPase_P-type"/>
</dbReference>
<keyword evidence="8 9" id="KW-0472">Membrane</keyword>
<evidence type="ECO:0000313" key="12">
    <source>
        <dbReference type="Proteomes" id="UP000177785"/>
    </source>
</evidence>
<dbReference type="InterPro" id="IPR023299">
    <property type="entry name" value="ATPase_P-typ_cyto_dom_N"/>
</dbReference>
<dbReference type="Gene3D" id="2.70.150.10">
    <property type="entry name" value="Calcium-transporting ATPase, cytoplasmic transduction domain A"/>
    <property type="match status" value="1"/>
</dbReference>
<evidence type="ECO:0000256" key="6">
    <source>
        <dbReference type="ARBA" id="ARBA00022967"/>
    </source>
</evidence>
<evidence type="ECO:0000256" key="7">
    <source>
        <dbReference type="ARBA" id="ARBA00022989"/>
    </source>
</evidence>
<dbReference type="Gene3D" id="3.40.1110.10">
    <property type="entry name" value="Calcium-transporting ATPase, cytoplasmic domain N"/>
    <property type="match status" value="1"/>
</dbReference>
<dbReference type="GO" id="GO:0005524">
    <property type="term" value="F:ATP binding"/>
    <property type="evidence" value="ECO:0007669"/>
    <property type="project" value="UniProtKB-KW"/>
</dbReference>
<dbReference type="InterPro" id="IPR001757">
    <property type="entry name" value="P_typ_ATPase"/>
</dbReference>
<evidence type="ECO:0000256" key="2">
    <source>
        <dbReference type="ARBA" id="ARBA00005675"/>
    </source>
</evidence>
<evidence type="ECO:0000256" key="5">
    <source>
        <dbReference type="ARBA" id="ARBA00022840"/>
    </source>
</evidence>
<dbReference type="Pfam" id="PF08282">
    <property type="entry name" value="Hydrolase_3"/>
    <property type="match status" value="1"/>
</dbReference>
<evidence type="ECO:0000259" key="10">
    <source>
        <dbReference type="SMART" id="SM00831"/>
    </source>
</evidence>
<feature type="transmembrane region" description="Helical" evidence="9">
    <location>
        <begin position="720"/>
        <end position="741"/>
    </location>
</feature>
<comment type="caution">
    <text evidence="11">The sequence shown here is derived from an EMBL/GenBank/DDBJ whole genome shotgun (WGS) entry which is preliminary data.</text>
</comment>
<dbReference type="InterPro" id="IPR006068">
    <property type="entry name" value="ATPase_P-typ_cation-transptr_C"/>
</dbReference>
<dbReference type="PANTHER" id="PTHR43294:SF20">
    <property type="entry name" value="P-TYPE ATPASE"/>
    <property type="match status" value="1"/>
</dbReference>
<dbReference type="PROSITE" id="PS00154">
    <property type="entry name" value="ATPASE_E1_E2"/>
    <property type="match status" value="1"/>
</dbReference>
<dbReference type="GO" id="GO:1902600">
    <property type="term" value="P:proton transmembrane transport"/>
    <property type="evidence" value="ECO:0007669"/>
    <property type="project" value="TreeGrafter"/>
</dbReference>
<dbReference type="PRINTS" id="PR00120">
    <property type="entry name" value="HATPASE"/>
</dbReference>
<comment type="similarity">
    <text evidence="2">Belongs to the cation transport ATPase (P-type) (TC 3.A.3) family. Type IIA subfamily.</text>
</comment>
<feature type="transmembrane region" description="Helical" evidence="9">
    <location>
        <begin position="768"/>
        <end position="790"/>
    </location>
</feature>
<dbReference type="Proteomes" id="UP000177785">
    <property type="component" value="Unassembled WGS sequence"/>
</dbReference>
<comment type="subcellular location">
    <subcellularLocation>
        <location evidence="1">Membrane</location>
        <topology evidence="1">Multi-pass membrane protein</topology>
    </subcellularLocation>
</comment>
<dbReference type="InterPro" id="IPR044492">
    <property type="entry name" value="P_typ_ATPase_HD_dom"/>
</dbReference>
<organism evidence="11 12">
    <name type="scientific">Candidatus Ryanbacteria bacterium RIFCSPHIGHO2_01_FULL_48_27</name>
    <dbReference type="NCBI Taxonomy" id="1802115"/>
    <lineage>
        <taxon>Bacteria</taxon>
        <taxon>Candidatus Ryaniibacteriota</taxon>
    </lineage>
</organism>
<dbReference type="InterPro" id="IPR036412">
    <property type="entry name" value="HAD-like_sf"/>
</dbReference>
<sequence length="896" mass="97024">MIVWVDMVRTQETRPWHALEVTGLVSVLKSNTAQGLLDTEAAHRLEVYGQNRMQSGKKEHGLFIFLRQLKSPLVVILALAGVVSFTFGELGDATIVGITILVNAIVGMVQEGRASKAFARLQERITHKIIILRNGVEKLIDASSVVPGDVLLLRAGDYIPADARVLVAEGLRINESVLTGEWIAVDKSVHALSEHTPLLERVNMAWAGTLVEEGTGRALVVNTGAATEFGKIGQLVVETQKTKTPLQQGVERVARLIGIFVAFVIVGVFIIGVVRGEAPREMFLTAVAVAVAAVPEGLPIAVTVILALGMERILRRGGLVRHLMATETLGSTNIILTDKTGTLTQARMEVSEVVTGIHVLDPGEEGPVEGEEGNALALKIGVLTTDAIVENPEADVEAWVVRGSPAAKALLVAGARAGINRPELMAQYPRMDFLAFKPERRFSASLHKVDGAEILYVTGAPEVLLDVASKLYVNGKIQKLSPHKLELLHQKYESASRAGAHVLAVGFKEGRGLEKKEAHPRAFLEDLVFVGFVGFHDPLRKDVPEAIASSKQAGLRSVIVTGDHQMTAQKIAQEIGLVATDDRVMDGAMLESLSVEALAARVEGIDVYARVLPHQKLKIVEAWQTRGMVVAMTGDGVNDAPALKRADVGVALESGTDVAKEAADIVLLQDSFSILVHAIEEGRVILDNLRKLLTYLFATGFTEIVLIGGALVLGYPLPLFAAHILWTNLVHEGLLNFAFAFEPKEADVMRRRPDPRGADIFTPEMWRIILIVGGVTSLVLLGLFISLYHQGYPLELVRTMTFAGLATSSLFFTFSLRSLRRPLWAIPAFSNVFFLISICMSIGIFALAFAIPSIRALLGLVAIPPLGLALLVLLGIINVLAIELGKWFFVRRRLQA</sequence>
<evidence type="ECO:0000256" key="9">
    <source>
        <dbReference type="SAM" id="Phobius"/>
    </source>
</evidence>
<gene>
    <name evidence="11" type="ORF">A2756_01985</name>
</gene>
<dbReference type="InterPro" id="IPR023298">
    <property type="entry name" value="ATPase_P-typ_TM_dom_sf"/>
</dbReference>
<dbReference type="InterPro" id="IPR008250">
    <property type="entry name" value="ATPase_P-typ_transduc_dom_A_sf"/>
</dbReference>
<feature type="transmembrane region" description="Helical" evidence="9">
    <location>
        <begin position="286"/>
        <end position="308"/>
    </location>
</feature>
<name>A0A1G2G5X6_9BACT</name>
<keyword evidence="7 9" id="KW-1133">Transmembrane helix</keyword>
<dbReference type="InterPro" id="IPR059000">
    <property type="entry name" value="ATPase_P-type_domA"/>
</dbReference>
<dbReference type="GO" id="GO:0005886">
    <property type="term" value="C:plasma membrane"/>
    <property type="evidence" value="ECO:0007669"/>
    <property type="project" value="TreeGrafter"/>
</dbReference>
<dbReference type="GO" id="GO:0005391">
    <property type="term" value="F:P-type sodium:potassium-exchanging transporter activity"/>
    <property type="evidence" value="ECO:0007669"/>
    <property type="project" value="TreeGrafter"/>
</dbReference>
<evidence type="ECO:0000256" key="1">
    <source>
        <dbReference type="ARBA" id="ARBA00004141"/>
    </source>
</evidence>
<dbReference type="STRING" id="1802115.A2756_01985"/>
<dbReference type="SUPFAM" id="SSF81665">
    <property type="entry name" value="Calcium ATPase, transmembrane domain M"/>
    <property type="match status" value="1"/>
</dbReference>